<evidence type="ECO:0000256" key="1">
    <source>
        <dbReference type="SAM" id="MobiDB-lite"/>
    </source>
</evidence>
<keyword evidence="3" id="KW-1185">Reference proteome</keyword>
<protein>
    <submittedName>
        <fullName evidence="2">Uncharacterized protein</fullName>
    </submittedName>
</protein>
<sequence length="153" mass="16748">MASGARREPAIATRSRSRSLGTVAIAHQEKHHDSSDSESAHQSWFPPPSTAPIIARRISIKETPTPIKDLPPIPPVPPIPQGLVLHAPVARAPPPSFLAPPSPAFSEDEPRSPLLERVNSKRKTILSRIEGWWDLNLIEKRQTLFGGTGRKMG</sequence>
<feature type="compositionally biased region" description="Basic and acidic residues" evidence="1">
    <location>
        <begin position="27"/>
        <end position="39"/>
    </location>
</feature>
<feature type="region of interest" description="Disordered" evidence="1">
    <location>
        <begin position="1"/>
        <end position="48"/>
    </location>
</feature>
<dbReference type="OrthoDB" id="4868522at2759"/>
<evidence type="ECO:0000313" key="3">
    <source>
        <dbReference type="Proteomes" id="UP000777438"/>
    </source>
</evidence>
<accession>A0A9P9AZM4</accession>
<dbReference type="Proteomes" id="UP000777438">
    <property type="component" value="Unassembled WGS sequence"/>
</dbReference>
<organism evidence="2 3">
    <name type="scientific">Thelonectria olida</name>
    <dbReference type="NCBI Taxonomy" id="1576542"/>
    <lineage>
        <taxon>Eukaryota</taxon>
        <taxon>Fungi</taxon>
        <taxon>Dikarya</taxon>
        <taxon>Ascomycota</taxon>
        <taxon>Pezizomycotina</taxon>
        <taxon>Sordariomycetes</taxon>
        <taxon>Hypocreomycetidae</taxon>
        <taxon>Hypocreales</taxon>
        <taxon>Nectriaceae</taxon>
        <taxon>Thelonectria</taxon>
    </lineage>
</organism>
<proteinExistence type="predicted"/>
<reference evidence="2 3" key="1">
    <citation type="journal article" date="2021" name="Nat. Commun.">
        <title>Genetic determinants of endophytism in the Arabidopsis root mycobiome.</title>
        <authorList>
            <person name="Mesny F."/>
            <person name="Miyauchi S."/>
            <person name="Thiergart T."/>
            <person name="Pickel B."/>
            <person name="Atanasova L."/>
            <person name="Karlsson M."/>
            <person name="Huettel B."/>
            <person name="Barry K.W."/>
            <person name="Haridas S."/>
            <person name="Chen C."/>
            <person name="Bauer D."/>
            <person name="Andreopoulos W."/>
            <person name="Pangilinan J."/>
            <person name="LaButti K."/>
            <person name="Riley R."/>
            <person name="Lipzen A."/>
            <person name="Clum A."/>
            <person name="Drula E."/>
            <person name="Henrissat B."/>
            <person name="Kohler A."/>
            <person name="Grigoriev I.V."/>
            <person name="Martin F.M."/>
            <person name="Hacquard S."/>
        </authorList>
    </citation>
    <scope>NUCLEOTIDE SEQUENCE [LARGE SCALE GENOMIC DNA]</scope>
    <source>
        <strain evidence="2 3">MPI-CAGE-CH-0241</strain>
    </source>
</reference>
<evidence type="ECO:0000313" key="2">
    <source>
        <dbReference type="EMBL" id="KAH6900424.1"/>
    </source>
</evidence>
<dbReference type="AlphaFoldDB" id="A0A9P9AZM4"/>
<gene>
    <name evidence="2" type="ORF">B0T10DRAFT_554959</name>
</gene>
<dbReference type="EMBL" id="JAGPYM010000001">
    <property type="protein sequence ID" value="KAH6900424.1"/>
    <property type="molecule type" value="Genomic_DNA"/>
</dbReference>
<comment type="caution">
    <text evidence="2">The sequence shown here is derived from an EMBL/GenBank/DDBJ whole genome shotgun (WGS) entry which is preliminary data.</text>
</comment>
<name>A0A9P9AZM4_9HYPO</name>